<comment type="caution">
    <text evidence="4">The sequence shown here is derived from an EMBL/GenBank/DDBJ whole genome shotgun (WGS) entry which is preliminary data.</text>
</comment>
<organism evidence="4 5">
    <name type="scientific">Plantactinospora alkalitolerans</name>
    <dbReference type="NCBI Taxonomy" id="2789879"/>
    <lineage>
        <taxon>Bacteria</taxon>
        <taxon>Bacillati</taxon>
        <taxon>Actinomycetota</taxon>
        <taxon>Actinomycetes</taxon>
        <taxon>Micromonosporales</taxon>
        <taxon>Micromonosporaceae</taxon>
        <taxon>Plantactinospora</taxon>
    </lineage>
</organism>
<feature type="domain" description="ATPase PglY 5th" evidence="2">
    <location>
        <begin position="841"/>
        <end position="945"/>
    </location>
</feature>
<feature type="domain" description="ATPase PglY C-terminal" evidence="3">
    <location>
        <begin position="991"/>
        <end position="1165"/>
    </location>
</feature>
<evidence type="ECO:0000259" key="3">
    <source>
        <dbReference type="Pfam" id="PF26382"/>
    </source>
</evidence>
<protein>
    <submittedName>
        <fullName evidence="4">Phage resistance protein</fullName>
    </submittedName>
</protein>
<dbReference type="InterPro" id="IPR058748">
    <property type="entry name" value="PglY_5th"/>
</dbReference>
<gene>
    <name evidence="4" type="ORF">I0C86_01545</name>
</gene>
<dbReference type="Pfam" id="PF26381">
    <property type="entry name" value="BREX_PglY_5th"/>
    <property type="match status" value="1"/>
</dbReference>
<evidence type="ECO:0000259" key="2">
    <source>
        <dbReference type="Pfam" id="PF26381"/>
    </source>
</evidence>
<dbReference type="EMBL" id="JADPUN010000036">
    <property type="protein sequence ID" value="MBF9127685.1"/>
    <property type="molecule type" value="Genomic_DNA"/>
</dbReference>
<evidence type="ECO:0000313" key="4">
    <source>
        <dbReference type="EMBL" id="MBF9127685.1"/>
    </source>
</evidence>
<name>A0ABS0GNB5_9ACTN</name>
<dbReference type="Pfam" id="PF26382">
    <property type="entry name" value="BREX_PglY_6th"/>
    <property type="match status" value="1"/>
</dbReference>
<feature type="region of interest" description="Disordered" evidence="1">
    <location>
        <begin position="1187"/>
        <end position="1208"/>
    </location>
</feature>
<dbReference type="Proteomes" id="UP000638560">
    <property type="component" value="Unassembled WGS sequence"/>
</dbReference>
<sequence length="1251" mass="137227">MTLLRDLIDIPTSVGDGDFVVKAAEGADLHRYVVTDQLRENFTDAMRRIGHAVTTGRSQAMFLHGSFGSGKSHFMAVLREILEHNPGARQIHGLAEPIVAAESWLPGRKFFSLTCHMLDARSVEQAILEGYLRQVSVAHPEAPLPPVHRSDGLLDDAAAIRRGMGDEQFFAALRDGGTTPGTGGLNLSALRAQREGWTPERYAEAAAEPPGTKDRDALVSALTTTFFTGSVHSAEYLDLDTGLAVITRHAKALGYDALVFFLDELILWLSTKISDHTFVNTEGAKLNKLVESADAARPLPLISFIARQRNLEEFLGPQVGGTEREALAHVMRSVQGRLGEIVLADTNLPEITEKRLLKPNDDAARAVLDNAFGAVRHNREVWDTLLLGAQYGDAGIGSDATAFRQLYPFSPALVATLVALSQALQRERTALKVMTELLVDRRDILRVNDLIGVAALFDPLVLRGELPDRPKLKQMFTAARTLYQTKLRPILLTLNGITEERAATSSQFQLDDKLIKTLLLGALVPEVPALHNLTAAKLHALNFGSITAPIPGYENTVVLNRLKKIEQDAGELHLTDDRDPVVTLKLHTVDFDKLLDLVPNGETSAGVRQQLLRELISAELGLAGAEGAHGELLQPREWRGRRHYVQVKFGNVRDPDSMPIAALVSAGEGWRIVIDYPFDPRDYPRSDDRARIDTLPRGSNTVFWLPLYFTDDMMARVAQLAKINYLLGTGGNGDRLNTLAADWPQSDRQQGKVYLQQRQSQLRDGILTALKQAYGAANPQASDVQEDSVGVLHTLADGLRIGDPRGGTLADAFHNLTGELLEWSYPGTPTLPVDEKPLTRAELTKVLDYARLAAADPTNGVAVSTPADQRILRRICNNLQLGEMIDHRYVLEIGTCFWSRHLLQEAAKHDYRKHFPVSLLRELLDQPKKRGFDRDLQNLIIAVFALQQQLGWYHDDDKVSVAGIGGVEDRFTLREPPMPSEDDWRKAVQFGQPFFGTVLPIWRSPTNLGPLAADLRQVAKQYVGSATQLVNELTGHADLLGLDPGAATGRLSTARRVARLLENVAAETDDVVLVGLVARADLGEVEPLGASEVFKKADSLIRALAGTQWPMLAAIVRRAVDDDRARVIIEQLRIAANHEQHAMDLADALRRAVADAAALLAEQTPKPPIVDPLPPVHPPVEPPIVPPVAPGGTTPKLPPVDPTDPDPHRELVASEEQWRTVAGQIEAEVKAGRQVVVTWQVQPAQQDPEVS</sequence>
<proteinExistence type="predicted"/>
<keyword evidence="5" id="KW-1185">Reference proteome</keyword>
<reference evidence="4 5" key="1">
    <citation type="submission" date="2020-11" db="EMBL/GenBank/DDBJ databases">
        <title>A novel isolate from a Black sea contaminated sediment with potential to produce alkanes: Plantactinospora alkalitolerans sp. nov.</title>
        <authorList>
            <person name="Carro L."/>
            <person name="Veyisoglu A."/>
            <person name="Guven K."/>
            <person name="Schumann P."/>
            <person name="Klenk H.-P."/>
            <person name="Sahin N."/>
        </authorList>
    </citation>
    <scope>NUCLEOTIDE SEQUENCE [LARGE SCALE GENOMIC DNA]</scope>
    <source>
        <strain evidence="4 5">S1510</strain>
    </source>
</reference>
<evidence type="ECO:0000313" key="5">
    <source>
        <dbReference type="Proteomes" id="UP000638560"/>
    </source>
</evidence>
<dbReference type="RefSeq" id="WP_196199362.1">
    <property type="nucleotide sequence ID" value="NZ_JADPUN010000036.1"/>
</dbReference>
<accession>A0ABS0GNB5</accession>
<evidence type="ECO:0000256" key="1">
    <source>
        <dbReference type="SAM" id="MobiDB-lite"/>
    </source>
</evidence>
<dbReference type="InterPro" id="IPR058747">
    <property type="entry name" value="PglY_C"/>
</dbReference>